<evidence type="ECO:0000313" key="15">
    <source>
        <dbReference type="Proteomes" id="UP000094455"/>
    </source>
</evidence>
<keyword evidence="12" id="KW-0175">Coiled coil</keyword>
<dbReference type="SMART" id="SM00184">
    <property type="entry name" value="RING"/>
    <property type="match status" value="1"/>
</dbReference>
<dbReference type="GO" id="GO:0030897">
    <property type="term" value="C:HOPS complex"/>
    <property type="evidence" value="ECO:0007669"/>
    <property type="project" value="UniProtKB-UniRule"/>
</dbReference>
<dbReference type="Gene3D" id="3.30.40.10">
    <property type="entry name" value="Zinc/RING finger domain, C3HC4 (zinc finger)"/>
    <property type="match status" value="1"/>
</dbReference>
<dbReference type="Pfam" id="PF12451">
    <property type="entry name" value="VPS11_C"/>
    <property type="match status" value="1"/>
</dbReference>
<dbReference type="InterPro" id="IPR057308">
    <property type="entry name" value="CHCR_PEP5_VPS11"/>
</dbReference>
<feature type="coiled-coil region" evidence="12">
    <location>
        <begin position="858"/>
        <end position="885"/>
    </location>
</feature>
<dbReference type="GO" id="GO:0036205">
    <property type="term" value="P:histone catabolic process"/>
    <property type="evidence" value="ECO:0007669"/>
    <property type="project" value="EnsemblFungi"/>
</dbReference>
<dbReference type="GO" id="GO:0006886">
    <property type="term" value="P:intracellular protein transport"/>
    <property type="evidence" value="ECO:0007669"/>
    <property type="project" value="UniProtKB-UniRule"/>
</dbReference>
<protein>
    <recommendedName>
        <fullName evidence="9">E3 ubiquitin-protein ligase PEP5</fullName>
        <ecNumber evidence="9">2.3.2.27</ecNumber>
    </recommendedName>
</protein>
<dbReference type="OrthoDB" id="26184at2759"/>
<dbReference type="SUPFAM" id="SSF57850">
    <property type="entry name" value="RING/U-box"/>
    <property type="match status" value="1"/>
</dbReference>
<dbReference type="InterPro" id="IPR000547">
    <property type="entry name" value="Clathrin_H-chain/VPS_repeat"/>
</dbReference>
<gene>
    <name evidence="14" type="ORF">PICMEDRAFT_35389</name>
</gene>
<evidence type="ECO:0000256" key="4">
    <source>
        <dbReference type="ARBA" id="ARBA00022771"/>
    </source>
</evidence>
<comment type="similarity">
    <text evidence="1 9">Belongs to the VPS11 family.</text>
</comment>
<dbReference type="PANTHER" id="PTHR23323:SF24">
    <property type="entry name" value="VACUOLAR PROTEIN SORTING-ASSOCIATED PROTEIN 11 HOMOLOG"/>
    <property type="match status" value="1"/>
</dbReference>
<keyword evidence="3" id="KW-0479">Metal-binding</keyword>
<dbReference type="GO" id="GO:0032889">
    <property type="term" value="P:regulation of vacuole fusion, non-autophagic"/>
    <property type="evidence" value="ECO:0007669"/>
    <property type="project" value="EnsemblFungi"/>
</dbReference>
<dbReference type="EMBL" id="KV454004">
    <property type="protein sequence ID" value="ODQ45931.1"/>
    <property type="molecule type" value="Genomic_DNA"/>
</dbReference>
<dbReference type="GO" id="GO:0035091">
    <property type="term" value="F:phosphatidylinositol binding"/>
    <property type="evidence" value="ECO:0007669"/>
    <property type="project" value="EnsemblFungi"/>
</dbReference>
<comment type="subunit">
    <text evidence="9">Component of the homotypic vacuole fusion and vacuole protein sorting (HOPS) complex. Component of the class C core vacuole/endosome tethering (CORVET) complex.</text>
</comment>
<feature type="repeat" description="CHCR" evidence="11">
    <location>
        <begin position="423"/>
        <end position="578"/>
    </location>
</feature>
<keyword evidence="4 10" id="KW-0863">Zinc-finger</keyword>
<dbReference type="GO" id="GO:0030674">
    <property type="term" value="F:protein-macromolecule adaptor activity"/>
    <property type="evidence" value="ECO:0007669"/>
    <property type="project" value="TreeGrafter"/>
</dbReference>
<dbReference type="GO" id="GO:0061630">
    <property type="term" value="F:ubiquitin protein ligase activity"/>
    <property type="evidence" value="ECO:0007669"/>
    <property type="project" value="UniProtKB-EC"/>
</dbReference>
<evidence type="ECO:0000256" key="10">
    <source>
        <dbReference type="PROSITE-ProRule" id="PRU00175"/>
    </source>
</evidence>
<evidence type="ECO:0000256" key="3">
    <source>
        <dbReference type="ARBA" id="ARBA00022723"/>
    </source>
</evidence>
<accession>A0A1E3NIJ3</accession>
<feature type="domain" description="RING-type" evidence="13">
    <location>
        <begin position="894"/>
        <end position="945"/>
    </location>
</feature>
<dbReference type="GO" id="GO:0006904">
    <property type="term" value="P:vesicle docking involved in exocytosis"/>
    <property type="evidence" value="ECO:0007669"/>
    <property type="project" value="TreeGrafter"/>
</dbReference>
<dbReference type="EC" id="2.3.2.27" evidence="9"/>
<keyword evidence="6 9" id="KW-0653">Protein transport</keyword>
<dbReference type="InterPro" id="IPR001841">
    <property type="entry name" value="Znf_RING"/>
</dbReference>
<dbReference type="InterPro" id="IPR024763">
    <property type="entry name" value="VPS11_C"/>
</dbReference>
<dbReference type="InterPro" id="IPR013083">
    <property type="entry name" value="Znf_RING/FYVE/PHD"/>
</dbReference>
<dbReference type="GO" id="GO:0000329">
    <property type="term" value="C:fungal-type vacuole membrane"/>
    <property type="evidence" value="ECO:0007669"/>
    <property type="project" value="UniProtKB-UniRule"/>
</dbReference>
<dbReference type="AlphaFoldDB" id="A0A1E3NIJ3"/>
<keyword evidence="2 9" id="KW-0813">Transport</keyword>
<evidence type="ECO:0000256" key="12">
    <source>
        <dbReference type="SAM" id="Coils"/>
    </source>
</evidence>
<evidence type="ECO:0000256" key="5">
    <source>
        <dbReference type="ARBA" id="ARBA00022833"/>
    </source>
</evidence>
<keyword evidence="15" id="KW-1185">Reference proteome</keyword>
<evidence type="ECO:0000256" key="2">
    <source>
        <dbReference type="ARBA" id="ARBA00022448"/>
    </source>
</evidence>
<dbReference type="Pfam" id="PF23356">
    <property type="entry name" value="TPR_PEP5_VPS11"/>
    <property type="match status" value="1"/>
</dbReference>
<comment type="catalytic activity">
    <reaction evidence="9">
        <text>S-ubiquitinyl-[E2 ubiquitin-conjugating enzyme]-L-cysteine + [acceptor protein]-L-lysine = [E2 ubiquitin-conjugating enzyme]-L-cysteine + N(6)-ubiquitinyl-[acceptor protein]-L-lysine.</text>
        <dbReference type="EC" id="2.3.2.27"/>
    </reaction>
</comment>
<dbReference type="GO" id="GO:0031901">
    <property type="term" value="C:early endosome membrane"/>
    <property type="evidence" value="ECO:0007669"/>
    <property type="project" value="EnsemblFungi"/>
</dbReference>
<keyword evidence="9" id="KW-0833">Ubl conjugation pathway</keyword>
<dbReference type="GO" id="GO:0099022">
    <property type="term" value="P:vesicle tethering"/>
    <property type="evidence" value="ECO:0007669"/>
    <property type="project" value="EnsemblFungi"/>
</dbReference>
<evidence type="ECO:0000313" key="14">
    <source>
        <dbReference type="EMBL" id="ODQ45931.1"/>
    </source>
</evidence>
<dbReference type="GO" id="GO:0033263">
    <property type="term" value="C:CORVET complex"/>
    <property type="evidence" value="ECO:0007669"/>
    <property type="project" value="UniProtKB-UniRule"/>
</dbReference>
<dbReference type="GO" id="GO:0045324">
    <property type="term" value="P:late endosome to vacuole transport"/>
    <property type="evidence" value="ECO:0007669"/>
    <property type="project" value="EnsemblFungi"/>
</dbReference>
<dbReference type="GO" id="GO:0042144">
    <property type="term" value="P:vacuole fusion, non-autophagic"/>
    <property type="evidence" value="ECO:0007669"/>
    <property type="project" value="EnsemblFungi"/>
</dbReference>
<dbReference type="STRING" id="763406.A0A1E3NIJ3"/>
<dbReference type="InterPro" id="IPR057307">
    <property type="entry name" value="PEP5_VPS11_N"/>
</dbReference>
<keyword evidence="9" id="KW-0808">Transferase</keyword>
<organism evidence="14 15">
    <name type="scientific">Pichia membranifaciens NRRL Y-2026</name>
    <dbReference type="NCBI Taxonomy" id="763406"/>
    <lineage>
        <taxon>Eukaryota</taxon>
        <taxon>Fungi</taxon>
        <taxon>Dikarya</taxon>
        <taxon>Ascomycota</taxon>
        <taxon>Saccharomycotina</taxon>
        <taxon>Pichiomycetes</taxon>
        <taxon>Pichiales</taxon>
        <taxon>Pichiaceae</taxon>
        <taxon>Pichia</taxon>
    </lineage>
</organism>
<evidence type="ECO:0000256" key="9">
    <source>
        <dbReference type="PIRNR" id="PIRNR007860"/>
    </source>
</evidence>
<dbReference type="GO" id="GO:0007032">
    <property type="term" value="P:endosome organization"/>
    <property type="evidence" value="ECO:0007669"/>
    <property type="project" value="TreeGrafter"/>
</dbReference>
<comment type="subcellular location">
    <subcellularLocation>
        <location evidence="8">Endomembrane system</location>
        <topology evidence="8">Peripheral membrane protein</topology>
        <orientation evidence="8">Cytoplasmic side</orientation>
    </subcellularLocation>
    <subcellularLocation>
        <location evidence="9">Vacuole membrane</location>
        <topology evidence="9">Peripheral membrane protein</topology>
        <orientation evidence="9">Cytoplasmic side</orientation>
    </subcellularLocation>
</comment>
<dbReference type="PROSITE" id="PS50089">
    <property type="entry name" value="ZF_RING_2"/>
    <property type="match status" value="1"/>
</dbReference>
<evidence type="ECO:0000256" key="11">
    <source>
        <dbReference type="PROSITE-ProRule" id="PRU01006"/>
    </source>
</evidence>
<dbReference type="GO" id="GO:0006895">
    <property type="term" value="P:Golgi to endosome transport"/>
    <property type="evidence" value="ECO:0007669"/>
    <property type="project" value="EnsemblFungi"/>
</dbReference>
<dbReference type="GO" id="GO:0005829">
    <property type="term" value="C:cytosol"/>
    <property type="evidence" value="ECO:0007669"/>
    <property type="project" value="GOC"/>
</dbReference>
<dbReference type="InterPro" id="IPR016528">
    <property type="entry name" value="VPS11"/>
</dbReference>
<dbReference type="RefSeq" id="XP_019017044.1">
    <property type="nucleotide sequence ID" value="XM_019162941.1"/>
</dbReference>
<evidence type="ECO:0000256" key="7">
    <source>
        <dbReference type="ARBA" id="ARBA00023136"/>
    </source>
</evidence>
<evidence type="ECO:0000256" key="1">
    <source>
        <dbReference type="ARBA" id="ARBA00007070"/>
    </source>
</evidence>
<evidence type="ECO:0000256" key="8">
    <source>
        <dbReference type="ARBA" id="ARBA00029433"/>
    </source>
</evidence>
<reference evidence="14 15" key="1">
    <citation type="journal article" date="2016" name="Proc. Natl. Acad. Sci. U.S.A.">
        <title>Comparative genomics of biotechnologically important yeasts.</title>
        <authorList>
            <person name="Riley R."/>
            <person name="Haridas S."/>
            <person name="Wolfe K.H."/>
            <person name="Lopes M.R."/>
            <person name="Hittinger C.T."/>
            <person name="Goeker M."/>
            <person name="Salamov A.A."/>
            <person name="Wisecaver J.H."/>
            <person name="Long T.M."/>
            <person name="Calvey C.H."/>
            <person name="Aerts A.L."/>
            <person name="Barry K.W."/>
            <person name="Choi C."/>
            <person name="Clum A."/>
            <person name="Coughlan A.Y."/>
            <person name="Deshpande S."/>
            <person name="Douglass A.P."/>
            <person name="Hanson S.J."/>
            <person name="Klenk H.-P."/>
            <person name="LaButti K.M."/>
            <person name="Lapidus A."/>
            <person name="Lindquist E.A."/>
            <person name="Lipzen A.M."/>
            <person name="Meier-Kolthoff J.P."/>
            <person name="Ohm R.A."/>
            <person name="Otillar R.P."/>
            <person name="Pangilinan J.L."/>
            <person name="Peng Y."/>
            <person name="Rokas A."/>
            <person name="Rosa C.A."/>
            <person name="Scheuner C."/>
            <person name="Sibirny A.A."/>
            <person name="Slot J.C."/>
            <person name="Stielow J.B."/>
            <person name="Sun H."/>
            <person name="Kurtzman C.P."/>
            <person name="Blackwell M."/>
            <person name="Grigoriev I.V."/>
            <person name="Jeffries T.W."/>
        </authorList>
    </citation>
    <scope>NUCLEOTIDE SEQUENCE [LARGE SCALE GENOMIC DNA]</scope>
    <source>
        <strain evidence="14 15">NRRL Y-2026</strain>
    </source>
</reference>
<sequence length="1003" mass="114549">MSLASWRQFPFFEGTPIKDPYYGSPDNALYSDPTISATCSTGRHIAIAVEQTRVKLINSQFEKEYEFQCYDIGWAITKLAFFHGNPGKSSNRGSTAVASNGFLVTIAERQGLPLSLKLWSLDKLLNPHYNMKKFDYNSSYHTICTITNGSNNYPMTCFTYSLDYTALTFGFSNGTVILVRGDLLHDRGSRQRVIYENKEPITSISFRDEMTLYICTVSKIFTLSTTGKNNGHWDKILDDKEGADIDCSSTYTESNNSKGRALLVARDNCFQFYHLKGKSHSIQMNIPKRRLYVYKNRYALFLSFVNSNLTESSIISSNKLIVLDMKNNYIVYNQSISSSIFEVFECWNDLYMLLSDGSLLRLHEKPIKENVNILVKSDLFQIAIKLTNESSEEFSQEEIMKLKKRYGLFLYDKGEFADSIDQFIECIPLGKTSEVISKFKESSKIHHLIKYLQKMVDLEISTPNHINLLLTSFCKLKKNDEFVNFINGIKIDDDFDIVEKYKAFDLNLIIQLCKENEYYDLALLIAEKFNLSQVVVSIQLNDLHDTVSTITYITSLSIDDLLRVVIDNVNVLLNNLPNETTQLLIDVFTGNYTPKSRDLVVKNEINESKSMTTYPLITSYKQFVSFMRLKEVSPIKPTYQPPKPRIIFSSFVNHNYEFVIFLEACIESYDAFGGNVQDKKDLMNTLYEMYLTLANEDVDNKIDWELKAKALLDGRTEWSEEDKVSLLLISNMYDYNEGEMIIRESTDNVGSIEGFELDIFRSAVFSGNLEKSLEIVNKYGAKEHELFRLALTTYTSNKQLMDTIGEENLKKLLTTIDNLKLFTPLEVLDCLTRGNANVKLGLVKDYLLKNIERQKSGIEKNEALVDAYELKLNDLTSQIKDLLHNPKLINTTRCSVCSGQLDFPIIYFKCGHQIHESCLIENTQISSIINENSNDDENVSCPICSADQDALLMLKKQQEDMSLRQDLFEASLQGSSDRFKSMFGFLGRGGMETSQIVTDGKAT</sequence>
<proteinExistence type="inferred from homology"/>
<keyword evidence="5" id="KW-0862">Zinc</keyword>
<dbReference type="GeneID" id="30179628"/>
<evidence type="ECO:0000256" key="6">
    <source>
        <dbReference type="ARBA" id="ARBA00022927"/>
    </source>
</evidence>
<dbReference type="GO" id="GO:0035542">
    <property type="term" value="P:regulation of SNARE complex assembly"/>
    <property type="evidence" value="ECO:0007669"/>
    <property type="project" value="EnsemblFungi"/>
</dbReference>
<dbReference type="PROSITE" id="PS50236">
    <property type="entry name" value="CHCR"/>
    <property type="match status" value="1"/>
</dbReference>
<dbReference type="GO" id="GO:0008270">
    <property type="term" value="F:zinc ion binding"/>
    <property type="evidence" value="ECO:0007669"/>
    <property type="project" value="UniProtKB-KW"/>
</dbReference>
<name>A0A1E3NIJ3_9ASCO</name>
<keyword evidence="7 9" id="KW-0472">Membrane</keyword>
<dbReference type="PANTHER" id="PTHR23323">
    <property type="entry name" value="VACUOLAR PROTEIN SORTING-ASSOCIATED PROTEIN"/>
    <property type="match status" value="1"/>
</dbReference>
<dbReference type="Pfam" id="PF23341">
    <property type="entry name" value="PEP5_VPS11_N"/>
    <property type="match status" value="1"/>
</dbReference>
<dbReference type="Proteomes" id="UP000094455">
    <property type="component" value="Unassembled WGS sequence"/>
</dbReference>
<evidence type="ECO:0000259" key="13">
    <source>
        <dbReference type="PROSITE" id="PS50089"/>
    </source>
</evidence>
<dbReference type="PIRSF" id="PIRSF007860">
    <property type="entry name" value="VPS11"/>
    <property type="match status" value="1"/>
</dbReference>
<keyword evidence="9" id="KW-0926">Vacuole</keyword>